<dbReference type="PANTHER" id="PTHR43153">
    <property type="entry name" value="ELECTRON TRANSFER FLAVOPROTEIN ALPHA"/>
    <property type="match status" value="1"/>
</dbReference>
<dbReference type="Pfam" id="PF00766">
    <property type="entry name" value="ETF_alpha"/>
    <property type="match status" value="1"/>
</dbReference>
<dbReference type="Proteomes" id="UP001368500">
    <property type="component" value="Unassembled WGS sequence"/>
</dbReference>
<evidence type="ECO:0000256" key="4">
    <source>
        <dbReference type="ARBA" id="ARBA00022827"/>
    </source>
</evidence>
<dbReference type="RefSeq" id="WP_341373769.1">
    <property type="nucleotide sequence ID" value="NZ_JBBUTF010000006.1"/>
</dbReference>
<dbReference type="Gene3D" id="3.40.50.620">
    <property type="entry name" value="HUPs"/>
    <property type="match status" value="1"/>
</dbReference>
<dbReference type="Gene3D" id="3.40.50.1220">
    <property type="entry name" value="TPP-binding domain"/>
    <property type="match status" value="1"/>
</dbReference>
<keyword evidence="8" id="KW-1185">Reference proteome</keyword>
<feature type="domain" description="Electron transfer flavoprotein alpha/beta-subunit N-terminal" evidence="6">
    <location>
        <begin position="5"/>
        <end position="178"/>
    </location>
</feature>
<keyword evidence="5" id="KW-0249">Electron transport</keyword>
<protein>
    <submittedName>
        <fullName evidence="7">FAD-binding protein</fullName>
    </submittedName>
</protein>
<dbReference type="InterPro" id="IPR018206">
    <property type="entry name" value="ETF_asu_C_CS"/>
</dbReference>
<sequence length="310" mass="31503">MTSFTLVLLPIDGEVLDAGAGRVVAAAQAFGQPVHALVQGPAAVAAQAARLQGVARVLHAETAPPNAETLARRIAALAERYDTVVAAHGMLARAALPRVAALTGRAYLSDVTAIPSRRSVVRPIYAGSAMATVQVEGALCLTVRASAFEPLADRAAPVDIEALAPVEPDGRSRLLGRETAGQDRPDLTRARVVVAGGRGVGAAEHMRLVEALADRLGGAVGASRAAVDAGFAPNSVQVGQTGKVVAPELYIAAGISGAIQHVAGIKDAKVIVAINKDPDAPIFAHADIGLVGDLFEVLPALAQALPARGA</sequence>
<dbReference type="SMART" id="SM00893">
    <property type="entry name" value="ETF"/>
    <property type="match status" value="1"/>
</dbReference>
<evidence type="ECO:0000259" key="6">
    <source>
        <dbReference type="SMART" id="SM00893"/>
    </source>
</evidence>
<accession>A0ABU9BB77</accession>
<evidence type="ECO:0000256" key="3">
    <source>
        <dbReference type="ARBA" id="ARBA00022630"/>
    </source>
</evidence>
<dbReference type="SUPFAM" id="SSF52402">
    <property type="entry name" value="Adenine nucleotide alpha hydrolases-like"/>
    <property type="match status" value="1"/>
</dbReference>
<dbReference type="PANTHER" id="PTHR43153:SF1">
    <property type="entry name" value="ELECTRON TRANSFER FLAVOPROTEIN SUBUNIT ALPHA, MITOCHONDRIAL"/>
    <property type="match status" value="1"/>
</dbReference>
<dbReference type="InterPro" id="IPR014730">
    <property type="entry name" value="ETF_a/b_N"/>
</dbReference>
<dbReference type="Pfam" id="PF01012">
    <property type="entry name" value="ETF"/>
    <property type="match status" value="1"/>
</dbReference>
<dbReference type="PROSITE" id="PS00696">
    <property type="entry name" value="ETF_ALPHA"/>
    <property type="match status" value="1"/>
</dbReference>
<evidence type="ECO:0000313" key="7">
    <source>
        <dbReference type="EMBL" id="MEK8025985.1"/>
    </source>
</evidence>
<evidence type="ECO:0000256" key="5">
    <source>
        <dbReference type="ARBA" id="ARBA00022982"/>
    </source>
</evidence>
<dbReference type="PIRSF" id="PIRSF000089">
    <property type="entry name" value="Electra_flavoP_a"/>
    <property type="match status" value="1"/>
</dbReference>
<keyword evidence="3" id="KW-0285">Flavoprotein</keyword>
<evidence type="ECO:0000256" key="1">
    <source>
        <dbReference type="ARBA" id="ARBA00005817"/>
    </source>
</evidence>
<proteinExistence type="inferred from homology"/>
<keyword evidence="4" id="KW-0274">FAD</keyword>
<comment type="similarity">
    <text evidence="1">Belongs to the ETF alpha-subunit/FixB family.</text>
</comment>
<evidence type="ECO:0000313" key="8">
    <source>
        <dbReference type="Proteomes" id="UP001368500"/>
    </source>
</evidence>
<gene>
    <name evidence="7" type="ORF">AACH11_08420</name>
</gene>
<dbReference type="InterPro" id="IPR001308">
    <property type="entry name" value="ETF_a/FixB"/>
</dbReference>
<keyword evidence="2" id="KW-0813">Transport</keyword>
<name>A0ABU9BB77_9BURK</name>
<dbReference type="EMBL" id="JBBUTF010000006">
    <property type="protein sequence ID" value="MEK8025985.1"/>
    <property type="molecule type" value="Genomic_DNA"/>
</dbReference>
<dbReference type="InterPro" id="IPR014731">
    <property type="entry name" value="ETF_asu_C"/>
</dbReference>
<dbReference type="InterPro" id="IPR029035">
    <property type="entry name" value="DHS-like_NAD/FAD-binding_dom"/>
</dbReference>
<organism evidence="7 8">
    <name type="scientific">Pseudaquabacterium rugosum</name>
    <dbReference type="NCBI Taxonomy" id="2984194"/>
    <lineage>
        <taxon>Bacteria</taxon>
        <taxon>Pseudomonadati</taxon>
        <taxon>Pseudomonadota</taxon>
        <taxon>Betaproteobacteria</taxon>
        <taxon>Burkholderiales</taxon>
        <taxon>Sphaerotilaceae</taxon>
        <taxon>Pseudaquabacterium</taxon>
    </lineage>
</organism>
<reference evidence="7 8" key="1">
    <citation type="submission" date="2024-04" db="EMBL/GenBank/DDBJ databases">
        <title>Novel species of the genus Ideonella isolated from streams.</title>
        <authorList>
            <person name="Lu H."/>
        </authorList>
    </citation>
    <scope>NUCLEOTIDE SEQUENCE [LARGE SCALE GENOMIC DNA]</scope>
    <source>
        <strain evidence="7 8">BYS139W</strain>
    </source>
</reference>
<comment type="caution">
    <text evidence="7">The sequence shown here is derived from an EMBL/GenBank/DDBJ whole genome shotgun (WGS) entry which is preliminary data.</text>
</comment>
<evidence type="ECO:0000256" key="2">
    <source>
        <dbReference type="ARBA" id="ARBA00022448"/>
    </source>
</evidence>
<dbReference type="InterPro" id="IPR014729">
    <property type="entry name" value="Rossmann-like_a/b/a_fold"/>
</dbReference>
<dbReference type="SUPFAM" id="SSF52467">
    <property type="entry name" value="DHS-like NAD/FAD-binding domain"/>
    <property type="match status" value="1"/>
</dbReference>